<gene>
    <name evidence="2" type="ORF">ABIE19_000528</name>
</gene>
<accession>A0ABV2R7R7</accession>
<comment type="caution">
    <text evidence="2">The sequence shown here is derived from an EMBL/GenBank/DDBJ whole genome shotgun (WGS) entry which is preliminary data.</text>
</comment>
<reference evidence="2 3" key="1">
    <citation type="submission" date="2024-06" db="EMBL/GenBank/DDBJ databases">
        <title>Sorghum-associated microbial communities from plants grown in Nebraska, USA.</title>
        <authorList>
            <person name="Schachtman D."/>
        </authorList>
    </citation>
    <scope>NUCLEOTIDE SEQUENCE [LARGE SCALE GENOMIC DNA]</scope>
    <source>
        <strain evidence="2 3">2814</strain>
    </source>
</reference>
<dbReference type="EMBL" id="JBEPTF010000001">
    <property type="protein sequence ID" value="MET4682619.1"/>
    <property type="molecule type" value="Genomic_DNA"/>
</dbReference>
<proteinExistence type="predicted"/>
<sequence length="51" mass="5523">MNDPNPRKPEQDDSEPDPEGSEPPPLEDIPPGGGGDEIGEERVPEKMRTSP</sequence>
<evidence type="ECO:0000313" key="2">
    <source>
        <dbReference type="EMBL" id="MET4682619.1"/>
    </source>
</evidence>
<evidence type="ECO:0000256" key="1">
    <source>
        <dbReference type="SAM" id="MobiDB-lite"/>
    </source>
</evidence>
<name>A0ABV2R7R7_9CAUL</name>
<keyword evidence="3" id="KW-1185">Reference proteome</keyword>
<dbReference type="RefSeq" id="WP_354087564.1">
    <property type="nucleotide sequence ID" value="NZ_JBEPTF010000001.1"/>
</dbReference>
<evidence type="ECO:0000313" key="3">
    <source>
        <dbReference type="Proteomes" id="UP001549313"/>
    </source>
</evidence>
<feature type="compositionally biased region" description="Basic and acidic residues" evidence="1">
    <location>
        <begin position="1"/>
        <end position="11"/>
    </location>
</feature>
<feature type="region of interest" description="Disordered" evidence="1">
    <location>
        <begin position="1"/>
        <end position="51"/>
    </location>
</feature>
<feature type="compositionally biased region" description="Basic and acidic residues" evidence="1">
    <location>
        <begin position="40"/>
        <end position="51"/>
    </location>
</feature>
<dbReference type="Proteomes" id="UP001549313">
    <property type="component" value="Unassembled WGS sequence"/>
</dbReference>
<organism evidence="2 3">
    <name type="scientific">Brevundimonas faecalis</name>
    <dbReference type="NCBI Taxonomy" id="947378"/>
    <lineage>
        <taxon>Bacteria</taxon>
        <taxon>Pseudomonadati</taxon>
        <taxon>Pseudomonadota</taxon>
        <taxon>Alphaproteobacteria</taxon>
        <taxon>Caulobacterales</taxon>
        <taxon>Caulobacteraceae</taxon>
        <taxon>Brevundimonas</taxon>
    </lineage>
</organism>
<protein>
    <submittedName>
        <fullName evidence="2">Uncharacterized protein</fullName>
    </submittedName>
</protein>